<keyword evidence="3" id="KW-1185">Reference proteome</keyword>
<organism evidence="2 3">
    <name type="scientific">Amycolatopsis vastitatis</name>
    <dbReference type="NCBI Taxonomy" id="1905142"/>
    <lineage>
        <taxon>Bacteria</taxon>
        <taxon>Bacillati</taxon>
        <taxon>Actinomycetota</taxon>
        <taxon>Actinomycetes</taxon>
        <taxon>Pseudonocardiales</taxon>
        <taxon>Pseudonocardiaceae</taxon>
        <taxon>Amycolatopsis</taxon>
    </lineage>
</organism>
<comment type="caution">
    <text evidence="2">The sequence shown here is derived from an EMBL/GenBank/DDBJ whole genome shotgun (WGS) entry which is preliminary data.</text>
</comment>
<dbReference type="EMBL" id="NMUL01000051">
    <property type="protein sequence ID" value="OXM60957.1"/>
    <property type="molecule type" value="Genomic_DNA"/>
</dbReference>
<accession>A0A229SPH9</accession>
<feature type="compositionally biased region" description="Basic and acidic residues" evidence="1">
    <location>
        <begin position="1"/>
        <end position="13"/>
    </location>
</feature>
<evidence type="ECO:0000313" key="2">
    <source>
        <dbReference type="EMBL" id="OXM60957.1"/>
    </source>
</evidence>
<name>A0A229SPH9_9PSEU</name>
<dbReference type="AlphaFoldDB" id="A0A229SPH9"/>
<gene>
    <name evidence="2" type="ORF">CF165_39865</name>
</gene>
<protein>
    <submittedName>
        <fullName evidence="2">Uncharacterized protein</fullName>
    </submittedName>
</protein>
<dbReference type="Proteomes" id="UP000215199">
    <property type="component" value="Unassembled WGS sequence"/>
</dbReference>
<evidence type="ECO:0000313" key="3">
    <source>
        <dbReference type="Proteomes" id="UP000215199"/>
    </source>
</evidence>
<evidence type="ECO:0000256" key="1">
    <source>
        <dbReference type="SAM" id="MobiDB-lite"/>
    </source>
</evidence>
<sequence length="80" mass="8705">MSNHTGVDERDPMEAIQEDVDSSVPHSAWTDQDGKVHVDHPVHTECTEGCYQVVEGGWGDSPREIDSEDGPPPRHGGPTT</sequence>
<feature type="region of interest" description="Disordered" evidence="1">
    <location>
        <begin position="1"/>
        <end position="34"/>
    </location>
</feature>
<dbReference type="RefSeq" id="WP_093952774.1">
    <property type="nucleotide sequence ID" value="NZ_NMUL01000051.1"/>
</dbReference>
<feature type="region of interest" description="Disordered" evidence="1">
    <location>
        <begin position="55"/>
        <end position="80"/>
    </location>
</feature>
<proteinExistence type="predicted"/>
<reference evidence="3" key="1">
    <citation type="submission" date="2017-07" db="EMBL/GenBank/DDBJ databases">
        <title>Comparative genome mining reveals phylogenetic distribution patterns of secondary metabolites in Amycolatopsis.</title>
        <authorList>
            <person name="Adamek M."/>
            <person name="Alanjary M."/>
            <person name="Sales-Ortells H."/>
            <person name="Goodfellow M."/>
            <person name="Bull A.T."/>
            <person name="Kalinowski J."/>
            <person name="Ziemert N."/>
        </authorList>
    </citation>
    <scope>NUCLEOTIDE SEQUENCE [LARGE SCALE GENOMIC DNA]</scope>
    <source>
        <strain evidence="3">H5</strain>
    </source>
</reference>